<accession>A0A1W1C5X5</accession>
<feature type="region of interest" description="Disordered" evidence="1">
    <location>
        <begin position="624"/>
        <end position="648"/>
    </location>
</feature>
<gene>
    <name evidence="2" type="ORF">MNB_SM-5-1410</name>
</gene>
<organism evidence="2">
    <name type="scientific">hydrothermal vent metagenome</name>
    <dbReference type="NCBI Taxonomy" id="652676"/>
    <lineage>
        <taxon>unclassified sequences</taxon>
        <taxon>metagenomes</taxon>
        <taxon>ecological metagenomes</taxon>
    </lineage>
</organism>
<proteinExistence type="predicted"/>
<dbReference type="AlphaFoldDB" id="A0A1W1C5X5"/>
<dbReference type="EMBL" id="FPHH01000061">
    <property type="protein sequence ID" value="SFV61260.1"/>
    <property type="molecule type" value="Genomic_DNA"/>
</dbReference>
<protein>
    <submittedName>
        <fullName evidence="2">Uncharacterized protein</fullName>
    </submittedName>
</protein>
<sequence>MKKSNFPILVGCLSVLLTQGYAGMNLVDDATNMVDSTTDSIIEAADSNISNLHPKFDFWDTFRGDTDGDGIIDDKNISTKITNQEINVTIASLNEDGTQYKNFTGTVCSRIGTDSEFFGIGGWKKNYFNDENKSYQTFTVSKAIKDARVKFFYYPESNATCPPAAPEIFYQSTDNFAIRPKKFKILPITTPVYAGNDFNISFEALDENDTNTTKYDESKDDSFEVTATEVKPGCITGDFNLSDFSFSDGSAADINATYSEVGTIDINISDKNIVCGSRFAGVDCDDRNVTDYWNSDTNTSIDDGNTTVVVLPHHFKIDANLTNAYPSEGNFTYLSYISFPTHNSKELEKFNMSAMLNFNITAQNKQNKTTKNYNKECYAKDTNVTISYDTIDNTLTKILYHDDNDTNASDINSTALNDAIVLEKNSTIFSTDHNGSSANIKLKINFDRSKSAAVNPFSLHINELKVTDANSSSGSTEVDTNATFYYGRVHAPRQSIIGNEGNISIYYEVYCSGSGCNKALLQDGNNSQTTDDPRWFINTNHTTIYGNAGNIVQKSTPTHVLQTHASTGAANDYVSLSYDGRRGYPYKTTMKTTNSSEWLIYNKYNSNATNNESEVEFLKTNHGWTGKHETNTTTDTNASNKTNKRLAW</sequence>
<evidence type="ECO:0000256" key="1">
    <source>
        <dbReference type="SAM" id="MobiDB-lite"/>
    </source>
</evidence>
<reference evidence="2" key="1">
    <citation type="submission" date="2016-10" db="EMBL/GenBank/DDBJ databases">
        <authorList>
            <person name="de Groot N.N."/>
        </authorList>
    </citation>
    <scope>NUCLEOTIDE SEQUENCE</scope>
</reference>
<name>A0A1W1C5X5_9ZZZZ</name>
<feature type="compositionally biased region" description="Polar residues" evidence="1">
    <location>
        <begin position="631"/>
        <end position="641"/>
    </location>
</feature>
<evidence type="ECO:0000313" key="2">
    <source>
        <dbReference type="EMBL" id="SFV61260.1"/>
    </source>
</evidence>